<feature type="region of interest" description="Disordered" evidence="1">
    <location>
        <begin position="1"/>
        <end position="106"/>
    </location>
</feature>
<evidence type="ECO:0000256" key="1">
    <source>
        <dbReference type="SAM" id="MobiDB-lite"/>
    </source>
</evidence>
<feature type="compositionally biased region" description="Basic residues" evidence="1">
    <location>
        <begin position="81"/>
        <end position="100"/>
    </location>
</feature>
<comment type="caution">
    <text evidence="2">The sequence shown here is derived from an EMBL/GenBank/DDBJ whole genome shotgun (WGS) entry which is preliminary data.</text>
</comment>
<organism evidence="2 3">
    <name type="scientific">Aureobasidium melanogenum</name>
    <name type="common">Aureobasidium pullulans var. melanogenum</name>
    <dbReference type="NCBI Taxonomy" id="46634"/>
    <lineage>
        <taxon>Eukaryota</taxon>
        <taxon>Fungi</taxon>
        <taxon>Dikarya</taxon>
        <taxon>Ascomycota</taxon>
        <taxon>Pezizomycotina</taxon>
        <taxon>Dothideomycetes</taxon>
        <taxon>Dothideomycetidae</taxon>
        <taxon>Dothideales</taxon>
        <taxon>Saccotheciaceae</taxon>
        <taxon>Aureobasidium</taxon>
    </lineage>
</organism>
<keyword evidence="3" id="KW-1185">Reference proteome</keyword>
<accession>A0A9P8FKU9</accession>
<dbReference type="AlphaFoldDB" id="A0A9P8FKU9"/>
<reference evidence="2" key="1">
    <citation type="journal article" date="2021" name="J Fungi (Basel)">
        <title>Virulence traits and population genomics of the black yeast Aureobasidium melanogenum.</title>
        <authorList>
            <person name="Cernosa A."/>
            <person name="Sun X."/>
            <person name="Gostincar C."/>
            <person name="Fang C."/>
            <person name="Gunde-Cimerman N."/>
            <person name="Song Z."/>
        </authorList>
    </citation>
    <scope>NUCLEOTIDE SEQUENCE</scope>
    <source>
        <strain evidence="2">EXF-9298</strain>
    </source>
</reference>
<dbReference type="Proteomes" id="UP000729357">
    <property type="component" value="Unassembled WGS sequence"/>
</dbReference>
<feature type="compositionally biased region" description="Low complexity" evidence="1">
    <location>
        <begin position="10"/>
        <end position="47"/>
    </location>
</feature>
<evidence type="ECO:0000313" key="2">
    <source>
        <dbReference type="EMBL" id="KAG9974537.1"/>
    </source>
</evidence>
<protein>
    <submittedName>
        <fullName evidence="2">Uncharacterized protein</fullName>
    </submittedName>
</protein>
<feature type="compositionally biased region" description="Polar residues" evidence="1">
    <location>
        <begin position="67"/>
        <end position="78"/>
    </location>
</feature>
<evidence type="ECO:0000313" key="3">
    <source>
        <dbReference type="Proteomes" id="UP000729357"/>
    </source>
</evidence>
<feature type="non-terminal residue" evidence="2">
    <location>
        <position position="1"/>
    </location>
</feature>
<name>A0A9P8FKU9_AURME</name>
<dbReference type="EMBL" id="JAHFXS010001979">
    <property type="protein sequence ID" value="KAG9974537.1"/>
    <property type="molecule type" value="Genomic_DNA"/>
</dbReference>
<reference evidence="2" key="2">
    <citation type="submission" date="2021-08" db="EMBL/GenBank/DDBJ databases">
        <authorList>
            <person name="Gostincar C."/>
            <person name="Sun X."/>
            <person name="Song Z."/>
            <person name="Gunde-Cimerman N."/>
        </authorList>
    </citation>
    <scope>NUCLEOTIDE SEQUENCE</scope>
    <source>
        <strain evidence="2">EXF-9298</strain>
    </source>
</reference>
<gene>
    <name evidence="2" type="ORF">KCU98_g11925</name>
</gene>
<proteinExistence type="predicted"/>
<feature type="non-terminal residue" evidence="2">
    <location>
        <position position="106"/>
    </location>
</feature>
<sequence>VTLERKNKGAPSHRNSNRPNNKNKRNASNNVKADLPDTATTSATQAANSKPQDTASLGEKGARTPLAENTVSANTNTEHTGHKKTAWAKVPKVPRGRGRGGYRAQA</sequence>